<dbReference type="PANTHER" id="PTHR43798">
    <property type="entry name" value="MONOACYLGLYCEROL LIPASE"/>
    <property type="match status" value="1"/>
</dbReference>
<dbReference type="PANTHER" id="PTHR43798:SF33">
    <property type="entry name" value="HYDROLASE, PUTATIVE (AFU_ORTHOLOGUE AFUA_2G14860)-RELATED"/>
    <property type="match status" value="1"/>
</dbReference>
<dbReference type="GO" id="GO:0016787">
    <property type="term" value="F:hydrolase activity"/>
    <property type="evidence" value="ECO:0007669"/>
    <property type="project" value="UniProtKB-KW"/>
</dbReference>
<dbReference type="InterPro" id="IPR029058">
    <property type="entry name" value="AB_hydrolase_fold"/>
</dbReference>
<sequence length="201" mass="21260">MRETSHLLFLPGITGDGAFWRPVAELLPTGSVNTFVSYPGLGRQPASADVNGPDDLLARAAQALTRPTAVVAQSMGGVLAIQLAARHPELVTHLVLVATSGGFDVRRHGATDWRPGFLQSFPATPAWALAPPPDLTDELARLRMPVLLIWGDEDAISPVAAGEYLASRLPNATLHVVPGGTHSLALEQPERVAALIAAHLR</sequence>
<keyword evidence="2" id="KW-0378">Hydrolase</keyword>
<keyword evidence="3" id="KW-1185">Reference proteome</keyword>
<gene>
    <name evidence="2" type="ORF">ACG00X_06670</name>
</gene>
<dbReference type="InterPro" id="IPR050266">
    <property type="entry name" value="AB_hydrolase_sf"/>
</dbReference>
<comment type="caution">
    <text evidence="2">The sequence shown here is derived from an EMBL/GenBank/DDBJ whole genome shotgun (WGS) entry which is preliminary data.</text>
</comment>
<evidence type="ECO:0000313" key="2">
    <source>
        <dbReference type="EMBL" id="MFG6456512.1"/>
    </source>
</evidence>
<dbReference type="Gene3D" id="3.40.50.1820">
    <property type="entry name" value="alpha/beta hydrolase"/>
    <property type="match status" value="2"/>
</dbReference>
<dbReference type="InterPro" id="IPR000073">
    <property type="entry name" value="AB_hydrolase_1"/>
</dbReference>
<evidence type="ECO:0000259" key="1">
    <source>
        <dbReference type="Pfam" id="PF12697"/>
    </source>
</evidence>
<protein>
    <submittedName>
        <fullName evidence="2">Alpha/beta fold hydrolase</fullName>
    </submittedName>
</protein>
<dbReference type="EMBL" id="JBIGIA010000004">
    <property type="protein sequence ID" value="MFG6456512.1"/>
    <property type="molecule type" value="Genomic_DNA"/>
</dbReference>
<organism evidence="2 3">
    <name type="scientific">Pelomonas nitida</name>
    <dbReference type="NCBI Taxonomy" id="3299027"/>
    <lineage>
        <taxon>Bacteria</taxon>
        <taxon>Pseudomonadati</taxon>
        <taxon>Pseudomonadota</taxon>
        <taxon>Betaproteobacteria</taxon>
        <taxon>Burkholderiales</taxon>
        <taxon>Sphaerotilaceae</taxon>
        <taxon>Roseateles</taxon>
    </lineage>
</organism>
<proteinExistence type="predicted"/>
<name>A0ABW7G3T8_9BURK</name>
<dbReference type="RefSeq" id="WP_394487263.1">
    <property type="nucleotide sequence ID" value="NZ_JBIGIA010000004.1"/>
</dbReference>
<reference evidence="2 3" key="1">
    <citation type="submission" date="2024-09" db="EMBL/GenBank/DDBJ databases">
        <title>Novel species of the genus Pelomonas and Roseateles isolated from streams.</title>
        <authorList>
            <person name="Lu H."/>
        </authorList>
    </citation>
    <scope>NUCLEOTIDE SEQUENCE [LARGE SCALE GENOMIC DNA]</scope>
    <source>
        <strain evidence="2 3">BYS96W</strain>
    </source>
</reference>
<dbReference type="Pfam" id="PF12697">
    <property type="entry name" value="Abhydrolase_6"/>
    <property type="match status" value="1"/>
</dbReference>
<dbReference type="Proteomes" id="UP001606305">
    <property type="component" value="Unassembled WGS sequence"/>
</dbReference>
<accession>A0ABW7G3T8</accession>
<dbReference type="SUPFAM" id="SSF53474">
    <property type="entry name" value="alpha/beta-Hydrolases"/>
    <property type="match status" value="1"/>
</dbReference>
<evidence type="ECO:0000313" key="3">
    <source>
        <dbReference type="Proteomes" id="UP001606305"/>
    </source>
</evidence>
<feature type="domain" description="AB hydrolase-1" evidence="1">
    <location>
        <begin position="7"/>
        <end position="194"/>
    </location>
</feature>